<name>A0A6J5G714_9BURK</name>
<reference evidence="1 2" key="1">
    <citation type="submission" date="2020-04" db="EMBL/GenBank/DDBJ databases">
        <authorList>
            <person name="De Canck E."/>
        </authorList>
    </citation>
    <scope>NUCLEOTIDE SEQUENCE [LARGE SCALE GENOMIC DNA]</scope>
    <source>
        <strain evidence="1 2">LMG 27177</strain>
    </source>
</reference>
<dbReference type="EMBL" id="CADIKI010000009">
    <property type="protein sequence ID" value="CAB3792849.1"/>
    <property type="molecule type" value="Genomic_DNA"/>
</dbReference>
<proteinExistence type="predicted"/>
<dbReference type="Proteomes" id="UP000494252">
    <property type="component" value="Unassembled WGS sequence"/>
</dbReference>
<evidence type="ECO:0000313" key="1">
    <source>
        <dbReference type="EMBL" id="CAB3792849.1"/>
    </source>
</evidence>
<keyword evidence="2" id="KW-1185">Reference proteome</keyword>
<evidence type="ECO:0000313" key="2">
    <source>
        <dbReference type="Proteomes" id="UP000494252"/>
    </source>
</evidence>
<organism evidence="1 2">
    <name type="scientific">Paraburkholderia fynbosensis</name>
    <dbReference type="NCBI Taxonomy" id="1200993"/>
    <lineage>
        <taxon>Bacteria</taxon>
        <taxon>Pseudomonadati</taxon>
        <taxon>Pseudomonadota</taxon>
        <taxon>Betaproteobacteria</taxon>
        <taxon>Burkholderiales</taxon>
        <taxon>Burkholderiaceae</taxon>
        <taxon>Paraburkholderia</taxon>
    </lineage>
</organism>
<protein>
    <submittedName>
        <fullName evidence="1">Uncharacterized protein</fullName>
    </submittedName>
</protein>
<sequence>MMSVTLEVFPAFAPFLYTTPPDSVQTAPALSVIELAEGMVVPLAEAAACALASATADPVLLPLSSPPPPPHALNR</sequence>
<gene>
    <name evidence="1" type="ORF">LMG27177_03274</name>
</gene>
<accession>A0A6J5G714</accession>
<dbReference type="AlphaFoldDB" id="A0A6J5G714"/>